<evidence type="ECO:0000256" key="2">
    <source>
        <dbReference type="ARBA" id="ARBA00022801"/>
    </source>
</evidence>
<dbReference type="AlphaFoldDB" id="A0A1G1X6F9"/>
<accession>A0A1G1X6F9</accession>
<comment type="cofactor">
    <cofactor evidence="1">
        <name>Mg(2+)</name>
        <dbReference type="ChEBI" id="CHEBI:18420"/>
    </cofactor>
</comment>
<evidence type="ECO:0000259" key="4">
    <source>
        <dbReference type="PROSITE" id="PS51462"/>
    </source>
</evidence>
<dbReference type="Gene3D" id="3.90.79.10">
    <property type="entry name" value="Nucleoside Triphosphate Pyrophosphohydrolase"/>
    <property type="match status" value="1"/>
</dbReference>
<comment type="caution">
    <text evidence="5">The sequence shown here is derived from an EMBL/GenBank/DDBJ whole genome shotgun (WGS) entry which is preliminary data.</text>
</comment>
<evidence type="ECO:0000256" key="3">
    <source>
        <dbReference type="RuleBase" id="RU003476"/>
    </source>
</evidence>
<dbReference type="InterPro" id="IPR020084">
    <property type="entry name" value="NUDIX_hydrolase_CS"/>
</dbReference>
<evidence type="ECO:0000256" key="1">
    <source>
        <dbReference type="ARBA" id="ARBA00001946"/>
    </source>
</evidence>
<dbReference type="Pfam" id="PF00293">
    <property type="entry name" value="NUDIX"/>
    <property type="match status" value="1"/>
</dbReference>
<gene>
    <name evidence="5" type="ORF">A3E36_00650</name>
</gene>
<dbReference type="PROSITE" id="PS00893">
    <property type="entry name" value="NUDIX_BOX"/>
    <property type="match status" value="1"/>
</dbReference>
<dbReference type="PANTHER" id="PTHR43046">
    <property type="entry name" value="GDP-MANNOSE MANNOSYL HYDROLASE"/>
    <property type="match status" value="1"/>
</dbReference>
<feature type="domain" description="Nudix hydrolase" evidence="4">
    <location>
        <begin position="16"/>
        <end position="160"/>
    </location>
</feature>
<dbReference type="Proteomes" id="UP000177941">
    <property type="component" value="Unassembled WGS sequence"/>
</dbReference>
<dbReference type="InterPro" id="IPR020476">
    <property type="entry name" value="Nudix_hydrolase"/>
</dbReference>
<dbReference type="PRINTS" id="PR00502">
    <property type="entry name" value="NUDIXFAMILY"/>
</dbReference>
<dbReference type="InterPro" id="IPR000086">
    <property type="entry name" value="NUDIX_hydrolase_dom"/>
</dbReference>
<dbReference type="EMBL" id="MHHS01000051">
    <property type="protein sequence ID" value="OGY35170.1"/>
    <property type="molecule type" value="Genomic_DNA"/>
</dbReference>
<sequence length="160" mass="18021">MITVHYNNKSLAPNQLWTPSVHGVVLNSKGHILLHKREDSSLWALPGGKMELGESVVSCLKRELLEETGFQVSPEKLLGVFSSPEYLLSVKNHIFQPLLIVFLCDIHDEKPTINNESVAFQRANEESIENMDTFPLVKEIAHWTWGQANSAFFDSVSFKG</sequence>
<dbReference type="SUPFAM" id="SSF55811">
    <property type="entry name" value="Nudix"/>
    <property type="match status" value="1"/>
</dbReference>
<keyword evidence="2 3" id="KW-0378">Hydrolase</keyword>
<dbReference type="PROSITE" id="PS51462">
    <property type="entry name" value="NUDIX"/>
    <property type="match status" value="1"/>
</dbReference>
<proteinExistence type="inferred from homology"/>
<evidence type="ECO:0000313" key="5">
    <source>
        <dbReference type="EMBL" id="OGY35170.1"/>
    </source>
</evidence>
<dbReference type="PANTHER" id="PTHR43046:SF2">
    <property type="entry name" value="8-OXO-DGTP DIPHOSPHATASE-RELATED"/>
    <property type="match status" value="1"/>
</dbReference>
<evidence type="ECO:0000313" key="6">
    <source>
        <dbReference type="Proteomes" id="UP000177941"/>
    </source>
</evidence>
<comment type="similarity">
    <text evidence="3">Belongs to the Nudix hydrolase family.</text>
</comment>
<reference evidence="5 6" key="1">
    <citation type="journal article" date="2016" name="Nat. Commun.">
        <title>Thousands of microbial genomes shed light on interconnected biogeochemical processes in an aquifer system.</title>
        <authorList>
            <person name="Anantharaman K."/>
            <person name="Brown C.T."/>
            <person name="Hug L.A."/>
            <person name="Sharon I."/>
            <person name="Castelle C.J."/>
            <person name="Probst A.J."/>
            <person name="Thomas B.C."/>
            <person name="Singh A."/>
            <person name="Wilkins M.J."/>
            <person name="Karaoz U."/>
            <person name="Brodie E.L."/>
            <person name="Williams K.H."/>
            <person name="Hubbard S.S."/>
            <person name="Banfield J.F."/>
        </authorList>
    </citation>
    <scope>NUCLEOTIDE SEQUENCE [LARGE SCALE GENOMIC DNA]</scope>
</reference>
<name>A0A1G1X6F9_9BACT</name>
<protein>
    <recommendedName>
        <fullName evidence="4">Nudix hydrolase domain-containing protein</fullName>
    </recommendedName>
</protein>
<organism evidence="5 6">
    <name type="scientific">Candidatus Andersenbacteria bacterium RIFCSPHIGHO2_12_FULL_45_11b</name>
    <dbReference type="NCBI Taxonomy" id="1797282"/>
    <lineage>
        <taxon>Bacteria</taxon>
        <taxon>Candidatus Anderseniibacteriota</taxon>
    </lineage>
</organism>
<dbReference type="GO" id="GO:0016787">
    <property type="term" value="F:hydrolase activity"/>
    <property type="evidence" value="ECO:0007669"/>
    <property type="project" value="UniProtKB-KW"/>
</dbReference>
<dbReference type="InterPro" id="IPR015797">
    <property type="entry name" value="NUDIX_hydrolase-like_dom_sf"/>
</dbReference>